<evidence type="ECO:0000256" key="7">
    <source>
        <dbReference type="ARBA" id="ARBA00022958"/>
    </source>
</evidence>
<evidence type="ECO:0000256" key="4">
    <source>
        <dbReference type="ARBA" id="ARBA00022777"/>
    </source>
</evidence>
<keyword evidence="6" id="KW-0460">Magnesium</keyword>
<keyword evidence="2" id="KW-0479">Metal-binding</keyword>
<evidence type="ECO:0000256" key="6">
    <source>
        <dbReference type="ARBA" id="ARBA00022842"/>
    </source>
</evidence>
<dbReference type="Pfam" id="PF00294">
    <property type="entry name" value="PfkB"/>
    <property type="match status" value="1"/>
</dbReference>
<gene>
    <name evidence="10" type="ORF">S06H3_15860</name>
</gene>
<keyword evidence="4" id="KW-0418">Kinase</keyword>
<keyword evidence="7" id="KW-0630">Potassium</keyword>
<dbReference type="InterPro" id="IPR029056">
    <property type="entry name" value="Ribokinase-like"/>
</dbReference>
<dbReference type="AlphaFoldDB" id="X1L2H3"/>
<reference evidence="10" key="1">
    <citation type="journal article" date="2014" name="Front. Microbiol.">
        <title>High frequency of phylogenetically diverse reductive dehalogenase-homologous genes in deep subseafloor sedimentary metagenomes.</title>
        <authorList>
            <person name="Kawai M."/>
            <person name="Futagami T."/>
            <person name="Toyoda A."/>
            <person name="Takaki Y."/>
            <person name="Nishi S."/>
            <person name="Hori S."/>
            <person name="Arai W."/>
            <person name="Tsubouchi T."/>
            <person name="Morono Y."/>
            <person name="Uchiyama I."/>
            <person name="Ito T."/>
            <person name="Fujiyama A."/>
            <person name="Inagaki F."/>
            <person name="Takami H."/>
        </authorList>
    </citation>
    <scope>NUCLEOTIDE SEQUENCE</scope>
    <source>
        <strain evidence="10">Expedition CK06-06</strain>
    </source>
</reference>
<evidence type="ECO:0000256" key="8">
    <source>
        <dbReference type="ARBA" id="ARBA00023277"/>
    </source>
</evidence>
<dbReference type="InterPro" id="IPR011611">
    <property type="entry name" value="PfkB_dom"/>
</dbReference>
<dbReference type="GO" id="GO:0004747">
    <property type="term" value="F:ribokinase activity"/>
    <property type="evidence" value="ECO:0007669"/>
    <property type="project" value="InterPro"/>
</dbReference>
<organism evidence="10">
    <name type="scientific">marine sediment metagenome</name>
    <dbReference type="NCBI Taxonomy" id="412755"/>
    <lineage>
        <taxon>unclassified sequences</taxon>
        <taxon>metagenomes</taxon>
        <taxon>ecological metagenomes</taxon>
    </lineage>
</organism>
<dbReference type="Gene3D" id="3.40.1190.20">
    <property type="match status" value="1"/>
</dbReference>
<dbReference type="SUPFAM" id="SSF53613">
    <property type="entry name" value="Ribokinase-like"/>
    <property type="match status" value="1"/>
</dbReference>
<dbReference type="CDD" id="cd01174">
    <property type="entry name" value="ribokinase"/>
    <property type="match status" value="1"/>
</dbReference>
<accession>X1L2H3</accession>
<dbReference type="GO" id="GO:0005829">
    <property type="term" value="C:cytosol"/>
    <property type="evidence" value="ECO:0007669"/>
    <property type="project" value="TreeGrafter"/>
</dbReference>
<proteinExistence type="inferred from homology"/>
<dbReference type="GO" id="GO:0006014">
    <property type="term" value="P:D-ribose metabolic process"/>
    <property type="evidence" value="ECO:0007669"/>
    <property type="project" value="InterPro"/>
</dbReference>
<evidence type="ECO:0000256" key="1">
    <source>
        <dbReference type="ARBA" id="ARBA00022679"/>
    </source>
</evidence>
<dbReference type="PANTHER" id="PTHR10584:SF166">
    <property type="entry name" value="RIBOKINASE"/>
    <property type="match status" value="1"/>
</dbReference>
<keyword evidence="3" id="KW-0547">Nucleotide-binding</keyword>
<dbReference type="PANTHER" id="PTHR10584">
    <property type="entry name" value="SUGAR KINASE"/>
    <property type="match status" value="1"/>
</dbReference>
<keyword evidence="1" id="KW-0808">Transferase</keyword>
<evidence type="ECO:0000313" key="10">
    <source>
        <dbReference type="EMBL" id="GAI13168.1"/>
    </source>
</evidence>
<dbReference type="InterPro" id="IPR011877">
    <property type="entry name" value="Ribokinase"/>
</dbReference>
<dbReference type="GO" id="GO:0005524">
    <property type="term" value="F:ATP binding"/>
    <property type="evidence" value="ECO:0007669"/>
    <property type="project" value="UniProtKB-KW"/>
</dbReference>
<dbReference type="GO" id="GO:0046872">
    <property type="term" value="F:metal ion binding"/>
    <property type="evidence" value="ECO:0007669"/>
    <property type="project" value="UniProtKB-KW"/>
</dbReference>
<keyword evidence="8" id="KW-0119">Carbohydrate metabolism</keyword>
<evidence type="ECO:0000259" key="9">
    <source>
        <dbReference type="Pfam" id="PF00294"/>
    </source>
</evidence>
<evidence type="ECO:0000256" key="2">
    <source>
        <dbReference type="ARBA" id="ARBA00022723"/>
    </source>
</evidence>
<dbReference type="EMBL" id="BARV01007820">
    <property type="protein sequence ID" value="GAI13168.1"/>
    <property type="molecule type" value="Genomic_DNA"/>
</dbReference>
<evidence type="ECO:0000256" key="5">
    <source>
        <dbReference type="ARBA" id="ARBA00022840"/>
    </source>
</evidence>
<sequence>MPGRIPKVVVVGGTYIDMAIRCDQTPSSGQSFIGSALSYTIIGPGPNEAAEAAMCGCEVHLISKVGGDPFGQMAKANLAEYNVDTAYLCTAEAKNTGTVVTLVNAAGENASVTYAGANGALLPQDIDAAEQIIRDSDVCLIHGQLPQAAIVTAIRCAKLHGTTVILNPARPLDQPGKGSSDVPLEYFSADVLIPNLYEAADITEHSAANIHTAKLIGSDLVARGVGSAVITMGKRGCMVVDRAGADHIPAFEIELVDQTCTGDAFAGALAASCAVGDDMRRAVRFASAAGALVCTKFGAIESLPTKAEIIELLQKQDIE</sequence>
<dbReference type="HAMAP" id="MF_01987">
    <property type="entry name" value="Ribokinase"/>
    <property type="match status" value="1"/>
</dbReference>
<dbReference type="InterPro" id="IPR002139">
    <property type="entry name" value="Ribo/fructo_kinase"/>
</dbReference>
<feature type="domain" description="Carbohydrate kinase PfkB" evidence="9">
    <location>
        <begin position="7"/>
        <end position="305"/>
    </location>
</feature>
<dbReference type="PRINTS" id="PR00990">
    <property type="entry name" value="RIBOKINASE"/>
</dbReference>
<protein>
    <recommendedName>
        <fullName evidence="9">Carbohydrate kinase PfkB domain-containing protein</fullName>
    </recommendedName>
</protein>
<comment type="caution">
    <text evidence="10">The sequence shown here is derived from an EMBL/GenBank/DDBJ whole genome shotgun (WGS) entry which is preliminary data.</text>
</comment>
<name>X1L2H3_9ZZZZ</name>
<keyword evidence="5" id="KW-0067">ATP-binding</keyword>
<evidence type="ECO:0000256" key="3">
    <source>
        <dbReference type="ARBA" id="ARBA00022741"/>
    </source>
</evidence>